<gene>
    <name evidence="8" type="ORF">BVC71_05765</name>
</gene>
<evidence type="ECO:0000256" key="5">
    <source>
        <dbReference type="ARBA" id="ARBA00022729"/>
    </source>
</evidence>
<sequence>MTRHFTISAAIIAMAAPAFAETVSIETALGAVELESQPETIAVLDIAQLDILDALGVSGLNAPDKTYFPHLAEYGAGLGTLHEPDYEAINALAPDLVVAANRSSSKVEDLSKLATTIDMTMRGYNLIDYTRTRITDYGTLFGLEDKAAELVATLEAELSETQELTEGRGNALIVMTNGGKISAYGAEGRFGWLHNELGLAPVIEDIETVTHGEAISFEFIAETNPDWILVLDRAAAIGQEGESAAATLNNSLVAGTTAGQNGQIVYLPSAEVYVAGGGYTSTIKLLDAVQAAFGGTNS</sequence>
<evidence type="ECO:0000256" key="2">
    <source>
        <dbReference type="ARBA" id="ARBA00008814"/>
    </source>
</evidence>
<organism evidence="8 9">
    <name type="scientific">Marivivens niveibacter</name>
    <dbReference type="NCBI Taxonomy" id="1930667"/>
    <lineage>
        <taxon>Bacteria</taxon>
        <taxon>Pseudomonadati</taxon>
        <taxon>Pseudomonadota</taxon>
        <taxon>Alphaproteobacteria</taxon>
        <taxon>Rhodobacterales</taxon>
        <taxon>Paracoccaceae</taxon>
        <taxon>Marivivens group</taxon>
        <taxon>Marivivens</taxon>
    </lineage>
</organism>
<dbReference type="PANTHER" id="PTHR30532">
    <property type="entry name" value="IRON III DICITRATE-BINDING PERIPLASMIC PROTEIN"/>
    <property type="match status" value="1"/>
</dbReference>
<evidence type="ECO:0000256" key="6">
    <source>
        <dbReference type="SAM" id="SignalP"/>
    </source>
</evidence>
<comment type="caution">
    <text evidence="8">The sequence shown here is derived from an EMBL/GenBank/DDBJ whole genome shotgun (WGS) entry which is preliminary data.</text>
</comment>
<dbReference type="OrthoDB" id="63946at2"/>
<dbReference type="Proteomes" id="UP000194664">
    <property type="component" value="Unassembled WGS sequence"/>
</dbReference>
<keyword evidence="9" id="KW-1185">Reference proteome</keyword>
<comment type="similarity">
    <text evidence="2">Belongs to the bacterial solute-binding protein 8 family.</text>
</comment>
<dbReference type="AlphaFoldDB" id="A0A251X3L2"/>
<dbReference type="InterPro" id="IPR002491">
    <property type="entry name" value="ABC_transptr_periplasmic_BD"/>
</dbReference>
<reference evidence="8 9" key="1">
    <citation type="submission" date="2016-12" db="EMBL/GenBank/DDBJ databases">
        <title>The draft genome sequence of HSLHS2.</title>
        <authorList>
            <person name="Hu D."/>
            <person name="Wang L."/>
            <person name="Shao Z."/>
        </authorList>
    </citation>
    <scope>NUCLEOTIDE SEQUENCE [LARGE SCALE GENOMIC DNA]</scope>
    <source>
        <strain evidence="8">MCCC 1A06712</strain>
    </source>
</reference>
<keyword evidence="4" id="KW-0406">Ion transport</keyword>
<evidence type="ECO:0000259" key="7">
    <source>
        <dbReference type="PROSITE" id="PS50983"/>
    </source>
</evidence>
<feature type="signal peptide" evidence="6">
    <location>
        <begin position="1"/>
        <end position="20"/>
    </location>
</feature>
<feature type="domain" description="Fe/B12 periplasmic-binding" evidence="7">
    <location>
        <begin position="40"/>
        <end position="297"/>
    </location>
</feature>
<name>A0A251X3L2_9RHOB</name>
<evidence type="ECO:0000256" key="3">
    <source>
        <dbReference type="ARBA" id="ARBA00022448"/>
    </source>
</evidence>
<dbReference type="GO" id="GO:1901678">
    <property type="term" value="P:iron coordination entity transport"/>
    <property type="evidence" value="ECO:0007669"/>
    <property type="project" value="UniProtKB-ARBA"/>
</dbReference>
<dbReference type="SUPFAM" id="SSF53807">
    <property type="entry name" value="Helical backbone' metal receptor"/>
    <property type="match status" value="1"/>
</dbReference>
<evidence type="ECO:0000313" key="9">
    <source>
        <dbReference type="Proteomes" id="UP000194664"/>
    </source>
</evidence>
<dbReference type="RefSeq" id="WP_086450606.1">
    <property type="nucleotide sequence ID" value="NZ_MSPP01000001.1"/>
</dbReference>
<dbReference type="Pfam" id="PF01497">
    <property type="entry name" value="Peripla_BP_2"/>
    <property type="match status" value="1"/>
</dbReference>
<dbReference type="PANTHER" id="PTHR30532:SF28">
    <property type="entry name" value="PETROBACTIN-BINDING PROTEIN YCLQ"/>
    <property type="match status" value="1"/>
</dbReference>
<dbReference type="EMBL" id="MSPP01000001">
    <property type="protein sequence ID" value="OUD10968.1"/>
    <property type="molecule type" value="Genomic_DNA"/>
</dbReference>
<accession>A0A251X3L2</accession>
<evidence type="ECO:0000256" key="4">
    <source>
        <dbReference type="ARBA" id="ARBA00022496"/>
    </source>
</evidence>
<proteinExistence type="inferred from homology"/>
<dbReference type="GO" id="GO:0030288">
    <property type="term" value="C:outer membrane-bounded periplasmic space"/>
    <property type="evidence" value="ECO:0007669"/>
    <property type="project" value="TreeGrafter"/>
</dbReference>
<protein>
    <submittedName>
        <fullName evidence="8">Iron ABC transporter substrate-binding protein</fullName>
    </submittedName>
</protein>
<keyword evidence="5 6" id="KW-0732">Signal</keyword>
<dbReference type="PROSITE" id="PS50983">
    <property type="entry name" value="FE_B12_PBP"/>
    <property type="match status" value="1"/>
</dbReference>
<keyword evidence="3" id="KW-0813">Transport</keyword>
<feature type="chain" id="PRO_5012716178" evidence="6">
    <location>
        <begin position="21"/>
        <end position="298"/>
    </location>
</feature>
<evidence type="ECO:0000256" key="1">
    <source>
        <dbReference type="ARBA" id="ARBA00004196"/>
    </source>
</evidence>
<comment type="subcellular location">
    <subcellularLocation>
        <location evidence="1">Cell envelope</location>
    </subcellularLocation>
</comment>
<dbReference type="Gene3D" id="3.40.50.1980">
    <property type="entry name" value="Nitrogenase molybdenum iron protein domain"/>
    <property type="match status" value="2"/>
</dbReference>
<keyword evidence="4" id="KW-0408">Iron</keyword>
<evidence type="ECO:0000313" key="8">
    <source>
        <dbReference type="EMBL" id="OUD10968.1"/>
    </source>
</evidence>
<dbReference type="InterPro" id="IPR033870">
    <property type="entry name" value="FatB"/>
</dbReference>
<keyword evidence="4" id="KW-0410">Iron transport</keyword>
<dbReference type="CDD" id="cd01140">
    <property type="entry name" value="FatB"/>
    <property type="match status" value="1"/>
</dbReference>
<dbReference type="InterPro" id="IPR051313">
    <property type="entry name" value="Bact_iron-sidero_bind"/>
</dbReference>